<evidence type="ECO:0000313" key="9">
    <source>
        <dbReference type="Proteomes" id="UP000325466"/>
    </source>
</evidence>
<keyword evidence="4" id="KW-0010">Activator</keyword>
<reference evidence="7" key="2">
    <citation type="submission" date="2019-10" db="EMBL/GenBank/DDBJ databases">
        <title>Draft genome sequence of Rhodococcus aetherivorans JCM 14343.</title>
        <authorList>
            <person name="Inoue D."/>
            <person name="Nakazawa M."/>
            <person name="Yamamoto N."/>
            <person name="Sei K."/>
            <person name="Ike M."/>
        </authorList>
    </citation>
    <scope>NUCLEOTIDE SEQUENCE</scope>
    <source>
        <strain evidence="7">JCM 14343</strain>
    </source>
</reference>
<dbReference type="PANTHER" id="PTHR30346">
    <property type="entry name" value="TRANSCRIPTIONAL DUAL REGULATOR HCAR-RELATED"/>
    <property type="match status" value="1"/>
</dbReference>
<sequence length="311" mass="33694">MTRPDSVPNFTMRQLAAFVAVAETGTIAGAAERLHLSQSALSAALTDLEKSLQTQLAVRRRARGVQLTAMGEAVLARARVLLHQASELQADAVGEGGGVAGPVAIGCYPALGPTVLPALLAGFTHRFPRARVEFREDTQNRLRTQLDNGELDLAIVYDLELSAEWRKATLMTREPTVLLDANHRLAGGDGPVRLADLRDDPMVLLDAPPSSNHAMEVCRGAGFAPRVAYRTSNYETARAFVGRGLGWTLLLQRPPLDVTYENLPLVVRPLVDPVPDSVDVVVAWHQDSMLSRVTRAFIHFASTGRTPTARP</sequence>
<dbReference type="Pfam" id="PF00126">
    <property type="entry name" value="HTH_1"/>
    <property type="match status" value="1"/>
</dbReference>
<keyword evidence="3" id="KW-0238">DNA-binding</keyword>
<comment type="similarity">
    <text evidence="1">Belongs to the LysR transcriptional regulatory family.</text>
</comment>
<dbReference type="Gene3D" id="3.40.190.10">
    <property type="entry name" value="Periplasmic binding protein-like II"/>
    <property type="match status" value="2"/>
</dbReference>
<keyword evidence="9" id="KW-1185">Reference proteome</keyword>
<reference evidence="8" key="3">
    <citation type="submission" date="2022-09" db="EMBL/GenBank/DDBJ databases">
        <title>The genome sequence of Rhodococcus aetherivorans N1.</title>
        <authorList>
            <person name="Jiang W."/>
        </authorList>
    </citation>
    <scope>NUCLEOTIDE SEQUENCE</scope>
    <source>
        <strain evidence="8">N1</strain>
    </source>
</reference>
<name>A0A059MTC2_9NOCA</name>
<dbReference type="SUPFAM" id="SSF53850">
    <property type="entry name" value="Periplasmic binding protein-like II"/>
    <property type="match status" value="1"/>
</dbReference>
<dbReference type="AlphaFoldDB" id="A0A059MTC2"/>
<dbReference type="Proteomes" id="UP001163947">
    <property type="component" value="Chromosome"/>
</dbReference>
<dbReference type="GO" id="GO:0003677">
    <property type="term" value="F:DNA binding"/>
    <property type="evidence" value="ECO:0007669"/>
    <property type="project" value="UniProtKB-KW"/>
</dbReference>
<dbReference type="EMBL" id="CP106982">
    <property type="protein sequence ID" value="UYF92734.1"/>
    <property type="molecule type" value="Genomic_DNA"/>
</dbReference>
<gene>
    <name evidence="8" type="ORF">OCS65_19975</name>
    <name evidence="7" type="ORF">RAJCM14343_4260</name>
</gene>
<evidence type="ECO:0000259" key="6">
    <source>
        <dbReference type="PROSITE" id="PS50931"/>
    </source>
</evidence>
<accession>N1M6M7</accession>
<evidence type="ECO:0000313" key="8">
    <source>
        <dbReference type="EMBL" id="UYF92734.1"/>
    </source>
</evidence>
<dbReference type="PROSITE" id="PS50931">
    <property type="entry name" value="HTH_LYSR"/>
    <property type="match status" value="1"/>
</dbReference>
<dbReference type="GO" id="GO:0032993">
    <property type="term" value="C:protein-DNA complex"/>
    <property type="evidence" value="ECO:0007669"/>
    <property type="project" value="TreeGrafter"/>
</dbReference>
<evidence type="ECO:0000256" key="3">
    <source>
        <dbReference type="ARBA" id="ARBA00023125"/>
    </source>
</evidence>
<dbReference type="InterPro" id="IPR005119">
    <property type="entry name" value="LysR_subst-bd"/>
</dbReference>
<feature type="domain" description="HTH lysR-type" evidence="6">
    <location>
        <begin position="10"/>
        <end position="68"/>
    </location>
</feature>
<dbReference type="InterPro" id="IPR036388">
    <property type="entry name" value="WH-like_DNA-bd_sf"/>
</dbReference>
<dbReference type="GO" id="GO:0003700">
    <property type="term" value="F:DNA-binding transcription factor activity"/>
    <property type="evidence" value="ECO:0007669"/>
    <property type="project" value="InterPro"/>
</dbReference>
<dbReference type="Pfam" id="PF03466">
    <property type="entry name" value="LysR_substrate"/>
    <property type="match status" value="1"/>
</dbReference>
<dbReference type="PANTHER" id="PTHR30346:SF0">
    <property type="entry name" value="HCA OPERON TRANSCRIPTIONAL ACTIVATOR HCAR"/>
    <property type="match status" value="1"/>
</dbReference>
<dbReference type="RefSeq" id="WP_006939123.1">
    <property type="nucleotide sequence ID" value="NZ_BAAAYP010000002.1"/>
</dbReference>
<dbReference type="InterPro" id="IPR036390">
    <property type="entry name" value="WH_DNA-bd_sf"/>
</dbReference>
<dbReference type="EMBL" id="BLAH01000110">
    <property type="protein sequence ID" value="GES38992.1"/>
    <property type="molecule type" value="Genomic_DNA"/>
</dbReference>
<evidence type="ECO:0000256" key="4">
    <source>
        <dbReference type="ARBA" id="ARBA00023159"/>
    </source>
</evidence>
<keyword evidence="2" id="KW-0805">Transcription regulation</keyword>
<protein>
    <submittedName>
        <fullName evidence="8">LysR family transcriptional regulator</fullName>
    </submittedName>
</protein>
<evidence type="ECO:0000256" key="1">
    <source>
        <dbReference type="ARBA" id="ARBA00009437"/>
    </source>
</evidence>
<dbReference type="Gene3D" id="1.10.10.10">
    <property type="entry name" value="Winged helix-like DNA-binding domain superfamily/Winged helix DNA-binding domain"/>
    <property type="match status" value="1"/>
</dbReference>
<dbReference type="SUPFAM" id="SSF46785">
    <property type="entry name" value="Winged helix' DNA-binding domain"/>
    <property type="match status" value="1"/>
</dbReference>
<evidence type="ECO:0000256" key="5">
    <source>
        <dbReference type="ARBA" id="ARBA00023163"/>
    </source>
</evidence>
<proteinExistence type="inferred from homology"/>
<reference evidence="7 9" key="1">
    <citation type="journal article" date="2018" name="Biodegradation">
        <title>1,4-Dioxane degradation characteristics of Rhodococcus aetherivorans JCM 14343.</title>
        <authorList>
            <person name="Inoue D."/>
            <person name="Tsunoda T."/>
            <person name="Yamamoto N."/>
            <person name="Ike M."/>
            <person name="Sei K."/>
        </authorList>
    </citation>
    <scope>NUCLEOTIDE SEQUENCE [LARGE SCALE GENOMIC DNA]</scope>
    <source>
        <strain evidence="7 9">JCM 14343</strain>
    </source>
</reference>
<evidence type="ECO:0000256" key="2">
    <source>
        <dbReference type="ARBA" id="ARBA00023015"/>
    </source>
</evidence>
<accession>A0A059MTC2</accession>
<dbReference type="PRINTS" id="PR00039">
    <property type="entry name" value="HTHLYSR"/>
</dbReference>
<organism evidence="8 10">
    <name type="scientific">Rhodococcus aetherivorans</name>
    <dbReference type="NCBI Taxonomy" id="191292"/>
    <lineage>
        <taxon>Bacteria</taxon>
        <taxon>Bacillati</taxon>
        <taxon>Actinomycetota</taxon>
        <taxon>Actinomycetes</taxon>
        <taxon>Mycobacteriales</taxon>
        <taxon>Nocardiaceae</taxon>
        <taxon>Rhodococcus</taxon>
    </lineage>
</organism>
<dbReference type="Proteomes" id="UP000325466">
    <property type="component" value="Unassembled WGS sequence"/>
</dbReference>
<dbReference type="InterPro" id="IPR000847">
    <property type="entry name" value="LysR_HTH_N"/>
</dbReference>
<evidence type="ECO:0000313" key="10">
    <source>
        <dbReference type="Proteomes" id="UP001163947"/>
    </source>
</evidence>
<keyword evidence="5" id="KW-0804">Transcription</keyword>
<dbReference type="GeneID" id="83622747"/>
<evidence type="ECO:0000313" key="7">
    <source>
        <dbReference type="EMBL" id="GES38992.1"/>
    </source>
</evidence>